<comment type="catalytic activity">
    <reaction evidence="11">
        <text>a hydroperoxide + [thioredoxin]-dithiol = an alcohol + [thioredoxin]-disulfide + H2O</text>
        <dbReference type="Rhea" id="RHEA:62620"/>
        <dbReference type="Rhea" id="RHEA-COMP:10698"/>
        <dbReference type="Rhea" id="RHEA-COMP:10700"/>
        <dbReference type="ChEBI" id="CHEBI:15377"/>
        <dbReference type="ChEBI" id="CHEBI:29950"/>
        <dbReference type="ChEBI" id="CHEBI:30879"/>
        <dbReference type="ChEBI" id="CHEBI:35924"/>
        <dbReference type="ChEBI" id="CHEBI:50058"/>
        <dbReference type="EC" id="1.11.1.24"/>
    </reaction>
</comment>
<evidence type="ECO:0000256" key="3">
    <source>
        <dbReference type="ARBA" id="ARBA00022559"/>
    </source>
</evidence>
<evidence type="ECO:0000256" key="4">
    <source>
        <dbReference type="ARBA" id="ARBA00022862"/>
    </source>
</evidence>
<dbReference type="OrthoDB" id="9809746at2"/>
<evidence type="ECO:0000256" key="1">
    <source>
        <dbReference type="ARBA" id="ARBA00003330"/>
    </source>
</evidence>
<evidence type="ECO:0000313" key="14">
    <source>
        <dbReference type="Proteomes" id="UP000269412"/>
    </source>
</evidence>
<dbReference type="SUPFAM" id="SSF52833">
    <property type="entry name" value="Thioredoxin-like"/>
    <property type="match status" value="1"/>
</dbReference>
<evidence type="ECO:0000256" key="10">
    <source>
        <dbReference type="ARBA" id="ARBA00042639"/>
    </source>
</evidence>
<evidence type="ECO:0000256" key="8">
    <source>
        <dbReference type="ARBA" id="ARBA00032824"/>
    </source>
</evidence>
<protein>
    <recommendedName>
        <fullName evidence="2">thioredoxin-dependent peroxiredoxin</fullName>
        <ecNumber evidence="2">1.11.1.24</ecNumber>
    </recommendedName>
    <alternativeName>
        <fullName evidence="8">Thioredoxin peroxidase</fullName>
    </alternativeName>
    <alternativeName>
        <fullName evidence="10">Thioredoxin-dependent peroxiredoxin Bcp</fullName>
    </alternativeName>
</protein>
<dbReference type="CDD" id="cd02970">
    <property type="entry name" value="PRX_like2"/>
    <property type="match status" value="1"/>
</dbReference>
<proteinExistence type="inferred from homology"/>
<dbReference type="GO" id="GO:0008379">
    <property type="term" value="F:thioredoxin peroxidase activity"/>
    <property type="evidence" value="ECO:0007669"/>
    <property type="project" value="TreeGrafter"/>
</dbReference>
<gene>
    <name evidence="13" type="ORF">CLV91_2746</name>
</gene>
<keyword evidence="3" id="KW-0575">Peroxidase</keyword>
<dbReference type="GO" id="GO:0005737">
    <property type="term" value="C:cytoplasm"/>
    <property type="evidence" value="ECO:0007669"/>
    <property type="project" value="TreeGrafter"/>
</dbReference>
<dbReference type="Proteomes" id="UP000269412">
    <property type="component" value="Unassembled WGS sequence"/>
</dbReference>
<keyword evidence="14" id="KW-1185">Reference proteome</keyword>
<dbReference type="Gene3D" id="3.40.30.10">
    <property type="entry name" value="Glutaredoxin"/>
    <property type="match status" value="1"/>
</dbReference>
<dbReference type="GO" id="GO:0045454">
    <property type="term" value="P:cell redox homeostasis"/>
    <property type="evidence" value="ECO:0007669"/>
    <property type="project" value="TreeGrafter"/>
</dbReference>
<dbReference type="InterPro" id="IPR050924">
    <property type="entry name" value="Peroxiredoxin_BCP/PrxQ"/>
</dbReference>
<evidence type="ECO:0000256" key="9">
    <source>
        <dbReference type="ARBA" id="ARBA00038489"/>
    </source>
</evidence>
<dbReference type="InterPro" id="IPR036249">
    <property type="entry name" value="Thioredoxin-like_sf"/>
</dbReference>
<dbReference type="EC" id="1.11.1.24" evidence="2"/>
<dbReference type="InterPro" id="IPR000866">
    <property type="entry name" value="AhpC/TSA"/>
</dbReference>
<evidence type="ECO:0000313" key="13">
    <source>
        <dbReference type="EMBL" id="RKR07981.1"/>
    </source>
</evidence>
<evidence type="ECO:0000259" key="12">
    <source>
        <dbReference type="PROSITE" id="PS51352"/>
    </source>
</evidence>
<dbReference type="PROSITE" id="PS51352">
    <property type="entry name" value="THIOREDOXIN_2"/>
    <property type="match status" value="1"/>
</dbReference>
<name>A0A495DTK4_9FLAO</name>
<dbReference type="EMBL" id="RBIQ01000010">
    <property type="protein sequence ID" value="RKR07981.1"/>
    <property type="molecule type" value="Genomic_DNA"/>
</dbReference>
<accession>A0A495DTK4</accession>
<organism evidence="13 14">
    <name type="scientific">Maribacter vaceletii</name>
    <dbReference type="NCBI Taxonomy" id="1206816"/>
    <lineage>
        <taxon>Bacteria</taxon>
        <taxon>Pseudomonadati</taxon>
        <taxon>Bacteroidota</taxon>
        <taxon>Flavobacteriia</taxon>
        <taxon>Flavobacteriales</taxon>
        <taxon>Flavobacteriaceae</taxon>
        <taxon>Maribacter</taxon>
    </lineage>
</organism>
<dbReference type="AlphaFoldDB" id="A0A495DTK4"/>
<evidence type="ECO:0000256" key="7">
    <source>
        <dbReference type="ARBA" id="ARBA00023284"/>
    </source>
</evidence>
<evidence type="ECO:0000256" key="2">
    <source>
        <dbReference type="ARBA" id="ARBA00013017"/>
    </source>
</evidence>
<dbReference type="PANTHER" id="PTHR42801">
    <property type="entry name" value="THIOREDOXIN-DEPENDENT PEROXIDE REDUCTASE"/>
    <property type="match status" value="1"/>
</dbReference>
<evidence type="ECO:0000256" key="6">
    <source>
        <dbReference type="ARBA" id="ARBA00023157"/>
    </source>
</evidence>
<dbReference type="Pfam" id="PF00578">
    <property type="entry name" value="AhpC-TSA"/>
    <property type="match status" value="1"/>
</dbReference>
<dbReference type="GO" id="GO:0034599">
    <property type="term" value="P:cellular response to oxidative stress"/>
    <property type="evidence" value="ECO:0007669"/>
    <property type="project" value="TreeGrafter"/>
</dbReference>
<evidence type="ECO:0000256" key="11">
    <source>
        <dbReference type="ARBA" id="ARBA00049091"/>
    </source>
</evidence>
<evidence type="ECO:0000256" key="5">
    <source>
        <dbReference type="ARBA" id="ARBA00023002"/>
    </source>
</evidence>
<sequence>MTLTEQLKQVKDTVMMRMPESIIQTFKEAIEEINTNRLKEKALQIGDTITGFSLININGNTVKLEDVFNSEYLVLNFYRGGWCPYCNMELREYERLKDDFKNAGADIIGISAEVPTLASQTKDKNTLSFPVLTDKDAEFMKAIGIVFQLNEKAKKDYVGFGMDFTQIHGNENYELPVPAVYIIDKNRKVIFVHFEADYMTRIEPKEVLNFIKNNKSNL</sequence>
<keyword evidence="7" id="KW-0676">Redox-active center</keyword>
<reference evidence="13 14" key="1">
    <citation type="submission" date="2018-10" db="EMBL/GenBank/DDBJ databases">
        <title>Genomic Encyclopedia of Archaeal and Bacterial Type Strains, Phase II (KMG-II): from individual species to whole genera.</title>
        <authorList>
            <person name="Goeker M."/>
        </authorList>
    </citation>
    <scope>NUCLEOTIDE SEQUENCE [LARGE SCALE GENOMIC DNA]</scope>
    <source>
        <strain evidence="13 14">DSM 25230</strain>
    </source>
</reference>
<dbReference type="PANTHER" id="PTHR42801:SF7">
    <property type="entry name" value="SLL1159 PROTEIN"/>
    <property type="match status" value="1"/>
</dbReference>
<keyword evidence="6" id="KW-1015">Disulfide bond</keyword>
<keyword evidence="4" id="KW-0049">Antioxidant</keyword>
<comment type="function">
    <text evidence="1">Thiol-specific peroxidase that catalyzes the reduction of hydrogen peroxide and organic hydroperoxides to water and alcohols, respectively. Plays a role in cell protection against oxidative stress by detoxifying peroxides and as sensor of hydrogen peroxide-mediated signaling events.</text>
</comment>
<keyword evidence="5" id="KW-0560">Oxidoreductase</keyword>
<feature type="domain" description="Thioredoxin" evidence="12">
    <location>
        <begin position="43"/>
        <end position="216"/>
    </location>
</feature>
<dbReference type="RefSeq" id="WP_121068752.1">
    <property type="nucleotide sequence ID" value="NZ_RBIQ01000010.1"/>
</dbReference>
<comment type="similarity">
    <text evidence="9">Belongs to the peroxiredoxin family. BCP/PrxQ subfamily.</text>
</comment>
<comment type="caution">
    <text evidence="13">The sequence shown here is derived from an EMBL/GenBank/DDBJ whole genome shotgun (WGS) entry which is preliminary data.</text>
</comment>
<dbReference type="InterPro" id="IPR013766">
    <property type="entry name" value="Thioredoxin_domain"/>
</dbReference>